<dbReference type="InterPro" id="IPR003961">
    <property type="entry name" value="FN3_dom"/>
</dbReference>
<protein>
    <recommendedName>
        <fullName evidence="2">Fibronectin type-III domain-containing protein</fullName>
    </recommendedName>
</protein>
<dbReference type="Gene3D" id="2.60.40.10">
    <property type="entry name" value="Immunoglobulins"/>
    <property type="match status" value="1"/>
</dbReference>
<dbReference type="Pfam" id="PF00041">
    <property type="entry name" value="fn3"/>
    <property type="match status" value="1"/>
</dbReference>
<dbReference type="Proteomes" id="UP000663873">
    <property type="component" value="Unassembled WGS sequence"/>
</dbReference>
<evidence type="ECO:0000313" key="3">
    <source>
        <dbReference type="EMBL" id="CAF4757718.1"/>
    </source>
</evidence>
<dbReference type="EMBL" id="CAJOBP010041417">
    <property type="protein sequence ID" value="CAF4757718.1"/>
    <property type="molecule type" value="Genomic_DNA"/>
</dbReference>
<gene>
    <name evidence="3" type="ORF">UJA718_LOCUS39281</name>
</gene>
<reference evidence="3" key="1">
    <citation type="submission" date="2021-02" db="EMBL/GenBank/DDBJ databases">
        <authorList>
            <person name="Nowell W R."/>
        </authorList>
    </citation>
    <scope>NUCLEOTIDE SEQUENCE</scope>
</reference>
<proteinExistence type="predicted"/>
<feature type="compositionally biased region" description="Low complexity" evidence="1">
    <location>
        <begin position="36"/>
        <end position="54"/>
    </location>
</feature>
<dbReference type="AlphaFoldDB" id="A0A821LVS6"/>
<feature type="domain" description="Fibronectin type-III" evidence="2">
    <location>
        <begin position="66"/>
        <end position="159"/>
    </location>
</feature>
<dbReference type="InterPro" id="IPR036116">
    <property type="entry name" value="FN3_sf"/>
</dbReference>
<feature type="non-terminal residue" evidence="3">
    <location>
        <position position="1"/>
    </location>
</feature>
<dbReference type="SUPFAM" id="SSF49265">
    <property type="entry name" value="Fibronectin type III"/>
    <property type="match status" value="1"/>
</dbReference>
<accession>A0A821LVS6</accession>
<keyword evidence="4" id="KW-1185">Reference proteome</keyword>
<sequence length="192" mass="21674">EIPSNVNRTYEVNICAVTNNPQRKHSLMSQTLSVLTTPPTNSSQPTYYTSTSSSHSQKPLNRNITRSIPVQIESMNEDKLHLDWTAFIPMIDIAAYYVHYTCLNNGEVQTLRVSKRNRHAVIQDLRAGFTYTIMVVAVDVDSEIVYSSEKNTVQMSPPPNAPIVAIRERTHDHVTLEWRPAPSYGELAIVGY</sequence>
<organism evidence="3 4">
    <name type="scientific">Rotaria socialis</name>
    <dbReference type="NCBI Taxonomy" id="392032"/>
    <lineage>
        <taxon>Eukaryota</taxon>
        <taxon>Metazoa</taxon>
        <taxon>Spiralia</taxon>
        <taxon>Gnathifera</taxon>
        <taxon>Rotifera</taxon>
        <taxon>Eurotatoria</taxon>
        <taxon>Bdelloidea</taxon>
        <taxon>Philodinida</taxon>
        <taxon>Philodinidae</taxon>
        <taxon>Rotaria</taxon>
    </lineage>
</organism>
<comment type="caution">
    <text evidence="3">The sequence shown here is derived from an EMBL/GenBank/DDBJ whole genome shotgun (WGS) entry which is preliminary data.</text>
</comment>
<feature type="region of interest" description="Disordered" evidence="1">
    <location>
        <begin position="36"/>
        <end position="60"/>
    </location>
</feature>
<dbReference type="PROSITE" id="PS50853">
    <property type="entry name" value="FN3"/>
    <property type="match status" value="1"/>
</dbReference>
<feature type="non-terminal residue" evidence="3">
    <location>
        <position position="192"/>
    </location>
</feature>
<name>A0A821LVS6_9BILA</name>
<dbReference type="InterPro" id="IPR013783">
    <property type="entry name" value="Ig-like_fold"/>
</dbReference>
<evidence type="ECO:0000259" key="2">
    <source>
        <dbReference type="PROSITE" id="PS50853"/>
    </source>
</evidence>
<dbReference type="CDD" id="cd00063">
    <property type="entry name" value="FN3"/>
    <property type="match status" value="1"/>
</dbReference>
<evidence type="ECO:0000256" key="1">
    <source>
        <dbReference type="SAM" id="MobiDB-lite"/>
    </source>
</evidence>
<evidence type="ECO:0000313" key="4">
    <source>
        <dbReference type="Proteomes" id="UP000663873"/>
    </source>
</evidence>